<protein>
    <submittedName>
        <fullName evidence="1">Uncharacterized protein</fullName>
    </submittedName>
</protein>
<sequence>KDLALVKLTLSLNMILALPKAWKSISLGE</sequence>
<feature type="non-terminal residue" evidence="1">
    <location>
        <position position="1"/>
    </location>
</feature>
<dbReference type="Proteomes" id="UP000265520">
    <property type="component" value="Unassembled WGS sequence"/>
</dbReference>
<keyword evidence="2" id="KW-1185">Reference proteome</keyword>
<evidence type="ECO:0000313" key="2">
    <source>
        <dbReference type="Proteomes" id="UP000265520"/>
    </source>
</evidence>
<proteinExistence type="predicted"/>
<reference evidence="1 2" key="1">
    <citation type="journal article" date="2018" name="Front. Plant Sci.">
        <title>Red Clover (Trifolium pratense) and Zigzag Clover (T. medium) - A Picture of Genomic Similarities and Differences.</title>
        <authorList>
            <person name="Dluhosova J."/>
            <person name="Istvanek J."/>
            <person name="Nedelnik J."/>
            <person name="Repkova J."/>
        </authorList>
    </citation>
    <scope>NUCLEOTIDE SEQUENCE [LARGE SCALE GENOMIC DNA]</scope>
    <source>
        <strain evidence="2">cv. 10/8</strain>
        <tissue evidence="1">Leaf</tissue>
    </source>
</reference>
<comment type="caution">
    <text evidence="1">The sequence shown here is derived from an EMBL/GenBank/DDBJ whole genome shotgun (WGS) entry which is preliminary data.</text>
</comment>
<dbReference type="AlphaFoldDB" id="A0A392UDE6"/>
<dbReference type="EMBL" id="LXQA010798469">
    <property type="protein sequence ID" value="MCI71551.1"/>
    <property type="molecule type" value="Genomic_DNA"/>
</dbReference>
<name>A0A392UDE6_9FABA</name>
<organism evidence="1 2">
    <name type="scientific">Trifolium medium</name>
    <dbReference type="NCBI Taxonomy" id="97028"/>
    <lineage>
        <taxon>Eukaryota</taxon>
        <taxon>Viridiplantae</taxon>
        <taxon>Streptophyta</taxon>
        <taxon>Embryophyta</taxon>
        <taxon>Tracheophyta</taxon>
        <taxon>Spermatophyta</taxon>
        <taxon>Magnoliopsida</taxon>
        <taxon>eudicotyledons</taxon>
        <taxon>Gunneridae</taxon>
        <taxon>Pentapetalae</taxon>
        <taxon>rosids</taxon>
        <taxon>fabids</taxon>
        <taxon>Fabales</taxon>
        <taxon>Fabaceae</taxon>
        <taxon>Papilionoideae</taxon>
        <taxon>50 kb inversion clade</taxon>
        <taxon>NPAAA clade</taxon>
        <taxon>Hologalegina</taxon>
        <taxon>IRL clade</taxon>
        <taxon>Trifolieae</taxon>
        <taxon>Trifolium</taxon>
    </lineage>
</organism>
<accession>A0A392UDE6</accession>
<evidence type="ECO:0000313" key="1">
    <source>
        <dbReference type="EMBL" id="MCI71551.1"/>
    </source>
</evidence>